<dbReference type="InterPro" id="IPR007749">
    <property type="entry name" value="DUF677"/>
</dbReference>
<feature type="transmembrane region" description="Helical" evidence="7">
    <location>
        <begin position="221"/>
        <end position="248"/>
    </location>
</feature>
<protein>
    <submittedName>
        <fullName evidence="8">UPF0496 protein</fullName>
    </submittedName>
</protein>
<proteinExistence type="inferred from homology"/>
<evidence type="ECO:0000313" key="9">
    <source>
        <dbReference type="Proteomes" id="UP001153555"/>
    </source>
</evidence>
<dbReference type="AlphaFoldDB" id="A0A9N7MZT4"/>
<evidence type="ECO:0000256" key="2">
    <source>
        <dbReference type="ARBA" id="ARBA00009074"/>
    </source>
</evidence>
<evidence type="ECO:0000256" key="1">
    <source>
        <dbReference type="ARBA" id="ARBA00004370"/>
    </source>
</evidence>
<dbReference type="GO" id="GO:0016020">
    <property type="term" value="C:membrane"/>
    <property type="evidence" value="ECO:0007669"/>
    <property type="project" value="UniProtKB-SubCell"/>
</dbReference>
<evidence type="ECO:0000256" key="4">
    <source>
        <dbReference type="ARBA" id="ARBA00022989"/>
    </source>
</evidence>
<evidence type="ECO:0000256" key="6">
    <source>
        <dbReference type="SAM" id="MobiDB-lite"/>
    </source>
</evidence>
<comment type="caution">
    <text evidence="8">The sequence shown here is derived from an EMBL/GenBank/DDBJ whole genome shotgun (WGS) entry which is preliminary data.</text>
</comment>
<comment type="subcellular location">
    <subcellularLocation>
        <location evidence="1">Membrane</location>
    </subcellularLocation>
</comment>
<comment type="similarity">
    <text evidence="2">Belongs to the UPF0496 family.</text>
</comment>
<keyword evidence="5 7" id="KW-0472">Membrane</keyword>
<keyword evidence="4 7" id="KW-1133">Transmembrane helix</keyword>
<organism evidence="8 9">
    <name type="scientific">Striga hermonthica</name>
    <name type="common">Purple witchweed</name>
    <name type="synonym">Buchnera hermonthica</name>
    <dbReference type="NCBI Taxonomy" id="68872"/>
    <lineage>
        <taxon>Eukaryota</taxon>
        <taxon>Viridiplantae</taxon>
        <taxon>Streptophyta</taxon>
        <taxon>Embryophyta</taxon>
        <taxon>Tracheophyta</taxon>
        <taxon>Spermatophyta</taxon>
        <taxon>Magnoliopsida</taxon>
        <taxon>eudicotyledons</taxon>
        <taxon>Gunneridae</taxon>
        <taxon>Pentapetalae</taxon>
        <taxon>asterids</taxon>
        <taxon>lamiids</taxon>
        <taxon>Lamiales</taxon>
        <taxon>Orobanchaceae</taxon>
        <taxon>Buchnereae</taxon>
        <taxon>Striga</taxon>
    </lineage>
</organism>
<evidence type="ECO:0000256" key="5">
    <source>
        <dbReference type="ARBA" id="ARBA00023136"/>
    </source>
</evidence>
<accession>A0A9N7MZT4</accession>
<name>A0A9N7MZT4_STRHE</name>
<keyword evidence="3 7" id="KW-0812">Transmembrane</keyword>
<sequence>MLPCLKPSVPSAGNNISSPASQVHSGDNTPASSVQLSPTINLNREYTRALQTNSYSEIRRTFDPSANIPPDQHVETGHAGLYNVLQPSREHVQEALSQIAPGSLSRLVTTYFEQSEQTSHLCLHLYHDIQHVRLAYGPVHGLIEHLPFDSGSHSLSTSQCEAAFEAFVRFDQLENPFLPPDSLNFDVMRSCFLDLRRQLDRRLKKSRSTLNRMRRCSVGSAVCLIVVTVGVAISAVAIGAHALVALVAGPMCPPVILPYGVGKKELVHLSQLDAAAKGAYVLGNDVDTIERLVARLQAAVENDRLLVRLGVERGLDGYSIQEVLKQLGRNRASLVQQLEDLEEHVFLCFAAINRARALLLQEIRASREPT</sequence>
<dbReference type="PANTHER" id="PTHR31113">
    <property type="entry name" value="UPF0496 PROTEIN 3-RELATED"/>
    <property type="match status" value="1"/>
</dbReference>
<gene>
    <name evidence="8" type="ORF">SHERM_17699</name>
</gene>
<dbReference type="EMBL" id="CACSLK010017620">
    <property type="protein sequence ID" value="CAA0818808.1"/>
    <property type="molecule type" value="Genomic_DNA"/>
</dbReference>
<feature type="region of interest" description="Disordered" evidence="6">
    <location>
        <begin position="1"/>
        <end position="36"/>
    </location>
</feature>
<feature type="compositionally biased region" description="Polar residues" evidence="6">
    <location>
        <begin position="11"/>
        <end position="36"/>
    </location>
</feature>
<dbReference type="OrthoDB" id="1932397at2759"/>
<reference evidence="8" key="1">
    <citation type="submission" date="2019-12" db="EMBL/GenBank/DDBJ databases">
        <authorList>
            <person name="Scholes J."/>
        </authorList>
    </citation>
    <scope>NUCLEOTIDE SEQUENCE</scope>
</reference>
<keyword evidence="9" id="KW-1185">Reference proteome</keyword>
<evidence type="ECO:0000313" key="8">
    <source>
        <dbReference type="EMBL" id="CAA0818808.1"/>
    </source>
</evidence>
<dbReference type="Proteomes" id="UP001153555">
    <property type="component" value="Unassembled WGS sequence"/>
</dbReference>
<dbReference type="Pfam" id="PF05055">
    <property type="entry name" value="DUF677"/>
    <property type="match status" value="1"/>
</dbReference>
<evidence type="ECO:0000256" key="3">
    <source>
        <dbReference type="ARBA" id="ARBA00022692"/>
    </source>
</evidence>
<dbReference type="PANTHER" id="PTHR31113:SF5">
    <property type="entry name" value="OS04G0405700 PROTEIN"/>
    <property type="match status" value="1"/>
</dbReference>
<evidence type="ECO:0000256" key="7">
    <source>
        <dbReference type="SAM" id="Phobius"/>
    </source>
</evidence>